<name>A0ACC0F6B4_9ERIC</name>
<proteinExistence type="predicted"/>
<dbReference type="EMBL" id="CM045768">
    <property type="protein sequence ID" value="KAI7982971.1"/>
    <property type="molecule type" value="Genomic_DNA"/>
</dbReference>
<reference evidence="1 2" key="1">
    <citation type="journal article" date="2022" name="Plant J.">
        <title>Chromosome-level genome of Camellia lanceoleosa provides a valuable resource for understanding genome evolution and self-incompatibility.</title>
        <authorList>
            <person name="Gong W."/>
            <person name="Xiao S."/>
            <person name="Wang L."/>
            <person name="Liao Z."/>
            <person name="Chang Y."/>
            <person name="Mo W."/>
            <person name="Hu G."/>
            <person name="Li W."/>
            <person name="Zhao G."/>
            <person name="Zhu H."/>
            <person name="Hu X."/>
            <person name="Ji K."/>
            <person name="Xiang X."/>
            <person name="Song Q."/>
            <person name="Yuan D."/>
            <person name="Jin S."/>
            <person name="Zhang L."/>
        </authorList>
    </citation>
    <scope>NUCLEOTIDE SEQUENCE [LARGE SCALE GENOMIC DNA]</scope>
    <source>
        <strain evidence="1">SQ_2022a</strain>
    </source>
</reference>
<organism evidence="1 2">
    <name type="scientific">Camellia lanceoleosa</name>
    <dbReference type="NCBI Taxonomy" id="1840588"/>
    <lineage>
        <taxon>Eukaryota</taxon>
        <taxon>Viridiplantae</taxon>
        <taxon>Streptophyta</taxon>
        <taxon>Embryophyta</taxon>
        <taxon>Tracheophyta</taxon>
        <taxon>Spermatophyta</taxon>
        <taxon>Magnoliopsida</taxon>
        <taxon>eudicotyledons</taxon>
        <taxon>Gunneridae</taxon>
        <taxon>Pentapetalae</taxon>
        <taxon>asterids</taxon>
        <taxon>Ericales</taxon>
        <taxon>Theaceae</taxon>
        <taxon>Camellia</taxon>
    </lineage>
</organism>
<gene>
    <name evidence="1" type="ORF">LOK49_LG15G01454</name>
</gene>
<keyword evidence="2" id="KW-1185">Reference proteome</keyword>
<accession>A0ACC0F6B4</accession>
<sequence>MFQEPGVCFYCCCQCSTTLAFTNHLVSKDIVKEAAILTDVQNVTAAGPYQIDRNNLVADVTCNGCNSLLGWKYVRVPKKNYAVQPRRFLLQLNKLLMWDGKNMLYADTRMVTFHQIPNARFFLCRQCNTHIALNEDFMIRIPDIMINAGIFEEAVNVDVAGKAHYRMQCTDTVADVNCSGCRKLLGWKYIEVPKEETIFLKTGTFLLHLNMLLKWNGTNMQCADYTWTC</sequence>
<evidence type="ECO:0000313" key="1">
    <source>
        <dbReference type="EMBL" id="KAI7982971.1"/>
    </source>
</evidence>
<evidence type="ECO:0000313" key="2">
    <source>
        <dbReference type="Proteomes" id="UP001060215"/>
    </source>
</evidence>
<comment type="caution">
    <text evidence="1">The sequence shown here is derived from an EMBL/GenBank/DDBJ whole genome shotgun (WGS) entry which is preliminary data.</text>
</comment>
<dbReference type="Proteomes" id="UP001060215">
    <property type="component" value="Chromosome 11"/>
</dbReference>
<protein>
    <submittedName>
        <fullName evidence="1">Protein yippee-like 3</fullName>
    </submittedName>
</protein>